<evidence type="ECO:0000313" key="3">
    <source>
        <dbReference type="Proteomes" id="UP000192441"/>
    </source>
</evidence>
<evidence type="ECO:0000313" key="4">
    <source>
        <dbReference type="Proteomes" id="UP000467379"/>
    </source>
</evidence>
<dbReference type="OrthoDB" id="3872623at2"/>
<organism evidence="2 3">
    <name type="scientific">Mycobacterium branderi</name>
    <dbReference type="NCBI Taxonomy" id="43348"/>
    <lineage>
        <taxon>Bacteria</taxon>
        <taxon>Bacillati</taxon>
        <taxon>Actinomycetota</taxon>
        <taxon>Actinomycetes</taxon>
        <taxon>Mycobacteriales</taxon>
        <taxon>Mycobacteriaceae</taxon>
        <taxon>Mycobacterium</taxon>
    </lineage>
</organism>
<evidence type="ECO:0000313" key="1">
    <source>
        <dbReference type="EMBL" id="BBZ14465.1"/>
    </source>
</evidence>
<reference evidence="1" key="3">
    <citation type="submission" date="2020-02" db="EMBL/GenBank/DDBJ databases">
        <authorList>
            <person name="Matsumoto Y."/>
            <person name="Kinjo T."/>
            <person name="Motooka D."/>
            <person name="Nabeya D."/>
            <person name="Jung N."/>
            <person name="Uechi K."/>
            <person name="Horii T."/>
            <person name="Iida T."/>
            <person name="Fujita J."/>
            <person name="Nakamura S."/>
        </authorList>
    </citation>
    <scope>NUCLEOTIDE SEQUENCE</scope>
    <source>
        <strain evidence="1">JCM 12687</strain>
    </source>
</reference>
<evidence type="ECO:0000313" key="2">
    <source>
        <dbReference type="EMBL" id="ORA40616.1"/>
    </source>
</evidence>
<reference evidence="1 4" key="2">
    <citation type="journal article" date="2019" name="Emerg. Microbes Infect.">
        <title>Comprehensive subspecies identification of 175 nontuberculous mycobacteria species based on 7547 genomic profiles.</title>
        <authorList>
            <person name="Matsumoto Y."/>
            <person name="Kinjo T."/>
            <person name="Motooka D."/>
            <person name="Nabeya D."/>
            <person name="Jung N."/>
            <person name="Uechi K."/>
            <person name="Horii T."/>
            <person name="Iida T."/>
            <person name="Fujita J."/>
            <person name="Nakamura S."/>
        </authorList>
    </citation>
    <scope>NUCLEOTIDE SEQUENCE [LARGE SCALE GENOMIC DNA]</scope>
    <source>
        <strain evidence="1 4">JCM 12687</strain>
    </source>
</reference>
<dbReference type="EMBL" id="AP022606">
    <property type="protein sequence ID" value="BBZ14465.1"/>
    <property type="molecule type" value="Genomic_DNA"/>
</dbReference>
<reference evidence="2 3" key="1">
    <citation type="submission" date="2016-12" db="EMBL/GenBank/DDBJ databases">
        <title>The new phylogeny of genus Mycobacterium.</title>
        <authorList>
            <person name="Tortoli E."/>
            <person name="Trovato A."/>
            <person name="Cirillo D.M."/>
        </authorList>
    </citation>
    <scope>NUCLEOTIDE SEQUENCE [LARGE SCALE GENOMIC DNA]</scope>
    <source>
        <strain evidence="2 3">DSM 44624</strain>
    </source>
</reference>
<proteinExistence type="predicted"/>
<dbReference type="AlphaFoldDB" id="A0A7I7WCD0"/>
<protein>
    <recommendedName>
        <fullName evidence="5">DNA-binding protein</fullName>
    </recommendedName>
</protein>
<dbReference type="Proteomes" id="UP000192441">
    <property type="component" value="Unassembled WGS sequence"/>
</dbReference>
<name>A0A7I7WCD0_9MYCO</name>
<sequence>MFPIDPTADRGRRAWFDCPLCNHGAECADCQSSRNCGDHWQYLLSNQAWLLHLQCPDCGHLWSIDSRSSTSAA</sequence>
<evidence type="ECO:0008006" key="5">
    <source>
        <dbReference type="Google" id="ProtNLM"/>
    </source>
</evidence>
<accession>A0A7I7WCD0</accession>
<gene>
    <name evidence="2" type="ORF">BST20_00095</name>
    <name evidence="1" type="ORF">MBRA_46600</name>
</gene>
<dbReference type="EMBL" id="MVHM01000001">
    <property type="protein sequence ID" value="ORA40616.1"/>
    <property type="molecule type" value="Genomic_DNA"/>
</dbReference>
<keyword evidence="4" id="KW-1185">Reference proteome</keyword>
<dbReference type="Proteomes" id="UP000467379">
    <property type="component" value="Chromosome"/>
</dbReference>